<keyword evidence="8" id="KW-1185">Reference proteome</keyword>
<evidence type="ECO:0000256" key="1">
    <source>
        <dbReference type="ARBA" id="ARBA00004613"/>
    </source>
</evidence>
<dbReference type="STRING" id="62062.ENSHHUP00000063104"/>
<evidence type="ECO:0000313" key="7">
    <source>
        <dbReference type="Ensembl" id="ENSHHUP00000063104.1"/>
    </source>
</evidence>
<evidence type="ECO:0000256" key="4">
    <source>
        <dbReference type="SAM" id="Coils"/>
    </source>
</evidence>
<dbReference type="InterPro" id="IPR008983">
    <property type="entry name" value="Tumour_necrosis_fac-like_dom"/>
</dbReference>
<organism evidence="7 8">
    <name type="scientific">Hucho hucho</name>
    <name type="common">huchen</name>
    <dbReference type="NCBI Taxonomy" id="62062"/>
    <lineage>
        <taxon>Eukaryota</taxon>
        <taxon>Metazoa</taxon>
        <taxon>Chordata</taxon>
        <taxon>Craniata</taxon>
        <taxon>Vertebrata</taxon>
        <taxon>Euteleostomi</taxon>
        <taxon>Actinopterygii</taxon>
        <taxon>Neopterygii</taxon>
        <taxon>Teleostei</taxon>
        <taxon>Protacanthopterygii</taxon>
        <taxon>Salmoniformes</taxon>
        <taxon>Salmonidae</taxon>
        <taxon>Salmoninae</taxon>
        <taxon>Hucho</taxon>
    </lineage>
</organism>
<dbReference type="PRINTS" id="PR00007">
    <property type="entry name" value="COMPLEMNTC1Q"/>
</dbReference>
<dbReference type="Proteomes" id="UP000314982">
    <property type="component" value="Unassembled WGS sequence"/>
</dbReference>
<evidence type="ECO:0000259" key="6">
    <source>
        <dbReference type="PROSITE" id="PS50871"/>
    </source>
</evidence>
<dbReference type="PANTHER" id="PTHR22923:SF102">
    <property type="entry name" value="CEREBELLIN 13-RELATED"/>
    <property type="match status" value="1"/>
</dbReference>
<keyword evidence="3 5" id="KW-0732">Signal</keyword>
<evidence type="ECO:0000256" key="3">
    <source>
        <dbReference type="ARBA" id="ARBA00022729"/>
    </source>
</evidence>
<accession>A0A4W5PRB1</accession>
<reference evidence="7" key="2">
    <citation type="submission" date="2025-08" db="UniProtKB">
        <authorList>
            <consortium name="Ensembl"/>
        </authorList>
    </citation>
    <scope>IDENTIFICATION</scope>
</reference>
<proteinExistence type="predicted"/>
<dbReference type="InterPro" id="IPR001073">
    <property type="entry name" value="C1q_dom"/>
</dbReference>
<reference evidence="8" key="1">
    <citation type="submission" date="2018-06" db="EMBL/GenBank/DDBJ databases">
        <title>Genome assembly of Danube salmon.</title>
        <authorList>
            <person name="Macqueen D.J."/>
            <person name="Gundappa M.K."/>
        </authorList>
    </citation>
    <scope>NUCLEOTIDE SEQUENCE [LARGE SCALE GENOMIC DNA]</scope>
</reference>
<evidence type="ECO:0000256" key="2">
    <source>
        <dbReference type="ARBA" id="ARBA00022525"/>
    </source>
</evidence>
<dbReference type="AlphaFoldDB" id="A0A4W5PRB1"/>
<dbReference type="PROSITE" id="PS50871">
    <property type="entry name" value="C1Q"/>
    <property type="match status" value="1"/>
</dbReference>
<dbReference type="GO" id="GO:0005576">
    <property type="term" value="C:extracellular region"/>
    <property type="evidence" value="ECO:0007669"/>
    <property type="project" value="UniProtKB-SubCell"/>
</dbReference>
<feature type="chain" id="PRO_5021485931" description="C1q domain-containing protein" evidence="5">
    <location>
        <begin position="19"/>
        <end position="328"/>
    </location>
</feature>
<dbReference type="InterPro" id="IPR050822">
    <property type="entry name" value="Cerebellin_Synaptic_Org"/>
</dbReference>
<dbReference type="Pfam" id="PF00386">
    <property type="entry name" value="C1q"/>
    <property type="match status" value="1"/>
</dbReference>
<dbReference type="PANTHER" id="PTHR22923">
    <property type="entry name" value="CEREBELLIN-RELATED"/>
    <property type="match status" value="1"/>
</dbReference>
<sequence length="328" mass="36619">MGAVALLVLLVCLSGAWAQGESGGVRENYITQQAHREGGERKVREVQIESQGTEATETTHKQTSGQITTTPDILTELKELRAKVVEQRVELTVTKTELNNIESRLKDSEDMVEEQRFELRLTKMKNKVEELEKDNAGKAPLGRNITISTVKDLQIIPGQAAELSAMGARVTASEKNRAENAPLWGPSTESLDLCFLPVITDRPKVAFSAALTHSGGVGPFNTDTTLIYSKVFTNTGIFTAPVRGVYYFRFTAFEYRTGQAMAVYLYHNNKRLMFNYDTNDQYYEYISNALSVELEEGDVVYIRLPAGRGLWDNSNNHNTFSGFLLFPV</sequence>
<keyword evidence="2" id="KW-0964">Secreted</keyword>
<dbReference type="SMART" id="SM00110">
    <property type="entry name" value="C1Q"/>
    <property type="match status" value="1"/>
</dbReference>
<dbReference type="SUPFAM" id="SSF49842">
    <property type="entry name" value="TNF-like"/>
    <property type="match status" value="1"/>
</dbReference>
<protein>
    <recommendedName>
        <fullName evidence="6">C1q domain-containing protein</fullName>
    </recommendedName>
</protein>
<dbReference type="Gene3D" id="2.60.120.40">
    <property type="match status" value="1"/>
</dbReference>
<dbReference type="Ensembl" id="ENSHHUT00000065240.1">
    <property type="protein sequence ID" value="ENSHHUP00000063104.1"/>
    <property type="gene ID" value="ENSHHUG00000037310.1"/>
</dbReference>
<dbReference type="GeneTree" id="ENSGT00940000163520"/>
<keyword evidence="4" id="KW-0175">Coiled coil</keyword>
<feature type="signal peptide" evidence="5">
    <location>
        <begin position="1"/>
        <end position="18"/>
    </location>
</feature>
<feature type="domain" description="C1q" evidence="6">
    <location>
        <begin position="200"/>
        <end position="328"/>
    </location>
</feature>
<reference evidence="7" key="3">
    <citation type="submission" date="2025-09" db="UniProtKB">
        <authorList>
            <consortium name="Ensembl"/>
        </authorList>
    </citation>
    <scope>IDENTIFICATION</scope>
</reference>
<name>A0A4W5PRB1_9TELE</name>
<evidence type="ECO:0000313" key="8">
    <source>
        <dbReference type="Proteomes" id="UP000314982"/>
    </source>
</evidence>
<feature type="coiled-coil region" evidence="4">
    <location>
        <begin position="91"/>
        <end position="134"/>
    </location>
</feature>
<evidence type="ECO:0000256" key="5">
    <source>
        <dbReference type="SAM" id="SignalP"/>
    </source>
</evidence>
<comment type="subcellular location">
    <subcellularLocation>
        <location evidence="1">Secreted</location>
    </subcellularLocation>
</comment>